<comment type="subcellular location">
    <subcellularLocation>
        <location evidence="1 5">Nucleus</location>
        <location evidence="1 5">Nucleolus</location>
    </subcellularLocation>
</comment>
<keyword evidence="5" id="KW-0687">Ribonucleoprotein</keyword>
<keyword evidence="5" id="KW-0698">rRNA processing</keyword>
<accession>A0A4U0U0H9</accession>
<dbReference type="Gene3D" id="3.30.70.3030">
    <property type="match status" value="1"/>
</dbReference>
<dbReference type="GO" id="GO:0006409">
    <property type="term" value="P:tRNA export from nucleus"/>
    <property type="evidence" value="ECO:0007669"/>
    <property type="project" value="TreeGrafter"/>
</dbReference>
<evidence type="ECO:0000259" key="11">
    <source>
        <dbReference type="Pfam" id="PF17406"/>
    </source>
</evidence>
<feature type="domain" description="Nrap protein" evidence="9">
    <location>
        <begin position="564"/>
        <end position="683"/>
    </location>
</feature>
<dbReference type="GO" id="GO:0032545">
    <property type="term" value="C:CURI complex"/>
    <property type="evidence" value="ECO:0007669"/>
    <property type="project" value="TreeGrafter"/>
</dbReference>
<evidence type="ECO:0000256" key="2">
    <source>
        <dbReference type="ARBA" id="ARBA00006674"/>
    </source>
</evidence>
<evidence type="ECO:0000256" key="1">
    <source>
        <dbReference type="ARBA" id="ARBA00004604"/>
    </source>
</evidence>
<dbReference type="Pfam" id="PF17405">
    <property type="entry name" value="Nrap_D4"/>
    <property type="match status" value="1"/>
</dbReference>
<feature type="compositionally biased region" description="Acidic residues" evidence="6">
    <location>
        <begin position="85"/>
        <end position="108"/>
    </location>
</feature>
<evidence type="ECO:0000313" key="13">
    <source>
        <dbReference type="EMBL" id="TKA27952.1"/>
    </source>
</evidence>
<sequence length="1185" mass="130906">MHGGPQSLVSLASRKVPVTIHTLSPREIWDFDLTYAHTPTDRRVNMAVPASKRRKIEHESSEEDDGASFASFGESDSEADHEAEQDVDVDNANDLEGDVSDDGDEEEQATGRGSAPKQSRKAQNEDRPKSQKPVSASDGGALTAGSFKSNMFRLQVDELLQQIRPRRGKREESAEQALHALKRTIEGSAPRPACSVVEAERELLTSSKVTIPFPNPRPPKDAKYKLEYAKPANINVVGSFVLKTSSRTKETLDVDMSVTMPSSLFQDKDYLNYRYFYKRAYYLACIAAAVQQAHSGEYDLCMQSFRDDGLKPVLVIAPKESLGRGGDIKPAPNWRINVLPCVGADVFPADKLLPSRNCVRPAEHAGAEPTPSYNSSLRADMLMAQSLKLVHSAATTCDAFRDACMLGSTWLRQRGLGSSISAGGVGNFEWAALMALLLQGGGNNGKPILSERYSSYQLFKASLQVFAMKDMSKQAVIIGQAAGDVRAAATGLPMVWDGARSHNLLYKVQPWAYLQLRREARNTLEMLGDQLYDGFDATFILRLNNPLLCTDRVLELSVETVKDQRKLYDILKQGLGDRVNQLHFRLPSGQSWQLSAAAPEYASRGILQIGIVINPKTVDRTVDHGPTAENKTEANSFRKFWGEKAELRRFKDGSISESLVWASGEAGQSVLEQIVRFLIKRHVSEAAEAAASFMSDAFSPMLRPGVSNATFQPIVDAFKQLETDVKGLEDLPLSVRQIMPADAQLRYSSIQPPATVPNRHRPMPADVTIQFEGSARWPDELVAIQRTKIAFLLNISDKMREAVNGATTRIGLENRDHDILNQGFLEIVYDAGPAFRMRVHHDREQTLLERQLKDKSLAPSAKEAAAVGLATFKRNYLRTPGHTQAIAGLCSRYPALSATIRLTKKWFCSHLLAYHIPEEVVELMVARTFVQPWPWQAPSSVQTGFLRTLHWLSRWDWRAEPLIVDLSGSAELKQYDVQSIKTRFEAWRKLDPSMNRIVLFAASNIDTDGTTYTDGRPSRVIASRMTALAKAASAQIEELQLSLEPASLFSSPLDDYDFVLHLSAVAWGGNKRSSSKGRTAFKNLELASLDDTSSVGFDPAALFLDELQDLYGSAVLFFSGGAERPVIAGLWNPQTAPRSWKVNLAYSTVPVKAANAEGVQARINKDAILSEIARLGGDLIERVVA</sequence>
<keyword evidence="5" id="KW-0690">Ribosome biogenesis</keyword>
<comment type="similarity">
    <text evidence="2 5">Belongs to the NRAP family.</text>
</comment>
<dbReference type="GO" id="GO:0003723">
    <property type="term" value="F:RNA binding"/>
    <property type="evidence" value="ECO:0007669"/>
    <property type="project" value="UniProtKB-KW"/>
</dbReference>
<dbReference type="EMBL" id="NAJL01000020">
    <property type="protein sequence ID" value="TKA27952.1"/>
    <property type="molecule type" value="Genomic_DNA"/>
</dbReference>
<dbReference type="InterPro" id="IPR035082">
    <property type="entry name" value="Nrap_D1"/>
</dbReference>
<dbReference type="OrthoDB" id="10251401at2759"/>
<protein>
    <recommendedName>
        <fullName evidence="5">U3 small nucleolar RNA-associated protein 22</fullName>
    </recommendedName>
</protein>
<dbReference type="Pfam" id="PF03813">
    <property type="entry name" value="Nrap"/>
    <property type="match status" value="1"/>
</dbReference>
<feature type="region of interest" description="Disordered" evidence="6">
    <location>
        <begin position="46"/>
        <end position="144"/>
    </location>
</feature>
<evidence type="ECO:0000259" key="8">
    <source>
        <dbReference type="Pfam" id="PF17403"/>
    </source>
</evidence>
<feature type="domain" description="Nrap protein" evidence="10">
    <location>
        <begin position="707"/>
        <end position="890"/>
    </location>
</feature>
<feature type="domain" description="Nrap protein" evidence="8">
    <location>
        <begin position="399"/>
        <end position="541"/>
    </location>
</feature>
<evidence type="ECO:0000259" key="10">
    <source>
        <dbReference type="Pfam" id="PF17405"/>
    </source>
</evidence>
<gene>
    <name evidence="13" type="ORF">B0A50_04018</name>
</gene>
<proteinExistence type="inferred from homology"/>
<feature type="domain" description="Nrap protein" evidence="11">
    <location>
        <begin position="893"/>
        <end position="1050"/>
    </location>
</feature>
<dbReference type="Pfam" id="PF17407">
    <property type="entry name" value="Nrap_D6"/>
    <property type="match status" value="1"/>
</dbReference>
<organism evidence="13 14">
    <name type="scientific">Salinomyces thailandicus</name>
    <dbReference type="NCBI Taxonomy" id="706561"/>
    <lineage>
        <taxon>Eukaryota</taxon>
        <taxon>Fungi</taxon>
        <taxon>Dikarya</taxon>
        <taxon>Ascomycota</taxon>
        <taxon>Pezizomycotina</taxon>
        <taxon>Dothideomycetes</taxon>
        <taxon>Dothideomycetidae</taxon>
        <taxon>Mycosphaerellales</taxon>
        <taxon>Teratosphaeriaceae</taxon>
        <taxon>Salinomyces</taxon>
    </lineage>
</organism>
<dbReference type="InterPro" id="IPR035369">
    <property type="entry name" value="Nrap_D4"/>
</dbReference>
<keyword evidence="4 5" id="KW-0539">Nucleus</keyword>
<evidence type="ECO:0000259" key="9">
    <source>
        <dbReference type="Pfam" id="PF17404"/>
    </source>
</evidence>
<evidence type="ECO:0000259" key="7">
    <source>
        <dbReference type="Pfam" id="PF03813"/>
    </source>
</evidence>
<feature type="domain" description="Nrap protein" evidence="12">
    <location>
        <begin position="1053"/>
        <end position="1183"/>
    </location>
</feature>
<evidence type="ECO:0000256" key="5">
    <source>
        <dbReference type="RuleBase" id="RU364032"/>
    </source>
</evidence>
<dbReference type="InterPro" id="IPR035367">
    <property type="entry name" value="Nrap_D2"/>
</dbReference>
<dbReference type="InterPro" id="IPR035371">
    <property type="entry name" value="Nrap_D6"/>
</dbReference>
<dbReference type="InterPro" id="IPR005554">
    <property type="entry name" value="NOL6/Upt22"/>
</dbReference>
<dbReference type="Pfam" id="PF17404">
    <property type="entry name" value="Nrap_D3"/>
    <property type="match status" value="1"/>
</dbReference>
<reference evidence="13 14" key="1">
    <citation type="submission" date="2017-03" db="EMBL/GenBank/DDBJ databases">
        <title>Genomes of endolithic fungi from Antarctica.</title>
        <authorList>
            <person name="Coleine C."/>
            <person name="Masonjones S."/>
            <person name="Stajich J.E."/>
        </authorList>
    </citation>
    <scope>NUCLEOTIDE SEQUENCE [LARGE SCALE GENOMIC DNA]</scope>
    <source>
        <strain evidence="13 14">CCFEE 6315</strain>
    </source>
</reference>
<dbReference type="PANTHER" id="PTHR17972:SF0">
    <property type="entry name" value="NUCLEOLAR PROTEIN 6"/>
    <property type="match status" value="1"/>
</dbReference>
<dbReference type="Proteomes" id="UP000308549">
    <property type="component" value="Unassembled WGS sequence"/>
</dbReference>
<name>A0A4U0U0H9_9PEZI</name>
<dbReference type="GO" id="GO:0032040">
    <property type="term" value="C:small-subunit processome"/>
    <property type="evidence" value="ECO:0007669"/>
    <property type="project" value="TreeGrafter"/>
</dbReference>
<keyword evidence="14" id="KW-1185">Reference proteome</keyword>
<comment type="caution">
    <text evidence="13">The sequence shown here is derived from an EMBL/GenBank/DDBJ whole genome shotgun (WGS) entry which is preliminary data.</text>
</comment>
<dbReference type="Gene3D" id="1.10.1410.10">
    <property type="match status" value="1"/>
</dbReference>
<dbReference type="GO" id="GO:0034456">
    <property type="term" value="C:UTP-C complex"/>
    <property type="evidence" value="ECO:0007669"/>
    <property type="project" value="TreeGrafter"/>
</dbReference>
<evidence type="ECO:0000313" key="14">
    <source>
        <dbReference type="Proteomes" id="UP000308549"/>
    </source>
</evidence>
<dbReference type="InterPro" id="IPR035370">
    <property type="entry name" value="Nrap_D5"/>
</dbReference>
<evidence type="ECO:0000256" key="3">
    <source>
        <dbReference type="ARBA" id="ARBA00022884"/>
    </source>
</evidence>
<dbReference type="Pfam" id="PF17403">
    <property type="entry name" value="Nrap_D2"/>
    <property type="match status" value="1"/>
</dbReference>
<dbReference type="AlphaFoldDB" id="A0A4U0U0H9"/>
<keyword evidence="3 5" id="KW-0694">RNA-binding</keyword>
<dbReference type="PANTHER" id="PTHR17972">
    <property type="entry name" value="NUCLEOLAR RNA-ASSOCIATED PROTEIN"/>
    <property type="match status" value="1"/>
</dbReference>
<evidence type="ECO:0000256" key="6">
    <source>
        <dbReference type="SAM" id="MobiDB-lite"/>
    </source>
</evidence>
<evidence type="ECO:0000259" key="12">
    <source>
        <dbReference type="Pfam" id="PF17407"/>
    </source>
</evidence>
<evidence type="ECO:0000256" key="4">
    <source>
        <dbReference type="ARBA" id="ARBA00023242"/>
    </source>
</evidence>
<dbReference type="InterPro" id="IPR035368">
    <property type="entry name" value="Nrap_D3"/>
</dbReference>
<dbReference type="Pfam" id="PF17406">
    <property type="entry name" value="Nrap_D5"/>
    <property type="match status" value="1"/>
</dbReference>
<feature type="domain" description="Nrap protein" evidence="7">
    <location>
        <begin position="254"/>
        <end position="394"/>
    </location>
</feature>
<dbReference type="GO" id="GO:0006364">
    <property type="term" value="P:rRNA processing"/>
    <property type="evidence" value="ECO:0007669"/>
    <property type="project" value="UniProtKB-KW"/>
</dbReference>